<accession>A0ABX4HRS1</accession>
<evidence type="ECO:0008006" key="4">
    <source>
        <dbReference type="Google" id="ProtNLM"/>
    </source>
</evidence>
<name>A0ABX4HRS1_9BACI</name>
<gene>
    <name evidence="2" type="ORF">CKW00_07010</name>
</gene>
<protein>
    <recommendedName>
        <fullName evidence="4">Helix-turn-helix domain-containing protein</fullName>
    </recommendedName>
</protein>
<evidence type="ECO:0000313" key="3">
    <source>
        <dbReference type="Proteomes" id="UP000217561"/>
    </source>
</evidence>
<organism evidence="2 3">
    <name type="scientific">Salimicrobium humidisoli</name>
    <dbReference type="NCBI Taxonomy" id="2029857"/>
    <lineage>
        <taxon>Bacteria</taxon>
        <taxon>Bacillati</taxon>
        <taxon>Bacillota</taxon>
        <taxon>Bacilli</taxon>
        <taxon>Bacillales</taxon>
        <taxon>Bacillaceae</taxon>
        <taxon>Salimicrobium</taxon>
    </lineage>
</organism>
<dbReference type="Proteomes" id="UP000217561">
    <property type="component" value="Unassembled WGS sequence"/>
</dbReference>
<dbReference type="SUPFAM" id="SSF46785">
    <property type="entry name" value="Winged helix' DNA-binding domain"/>
    <property type="match status" value="1"/>
</dbReference>
<evidence type="ECO:0000313" key="2">
    <source>
        <dbReference type="EMBL" id="PBB05743.1"/>
    </source>
</evidence>
<feature type="compositionally biased region" description="Acidic residues" evidence="1">
    <location>
        <begin position="172"/>
        <end position="182"/>
    </location>
</feature>
<reference evidence="2 3" key="1">
    <citation type="submission" date="2017-08" db="EMBL/GenBank/DDBJ databases">
        <title>Salimicrobium alkalisoli sp. nov., isolated from saline alkaline soil.</title>
        <authorList>
            <person name="Zhang G."/>
            <person name="Xiong Q."/>
        </authorList>
    </citation>
    <scope>NUCLEOTIDE SEQUENCE [LARGE SCALE GENOMIC DNA]</scope>
    <source>
        <strain evidence="2 3">WN024</strain>
    </source>
</reference>
<feature type="compositionally biased region" description="Acidic residues" evidence="1">
    <location>
        <begin position="154"/>
        <end position="163"/>
    </location>
</feature>
<dbReference type="InterPro" id="IPR036390">
    <property type="entry name" value="WH_DNA-bd_sf"/>
</dbReference>
<evidence type="ECO:0000256" key="1">
    <source>
        <dbReference type="SAM" id="MobiDB-lite"/>
    </source>
</evidence>
<dbReference type="Gene3D" id="1.10.10.10">
    <property type="entry name" value="Winged helix-like DNA-binding domain superfamily/Winged helix DNA-binding domain"/>
    <property type="match status" value="1"/>
</dbReference>
<feature type="compositionally biased region" description="Basic and acidic residues" evidence="1">
    <location>
        <begin position="139"/>
        <end position="153"/>
    </location>
</feature>
<dbReference type="InterPro" id="IPR036388">
    <property type="entry name" value="WH-like_DNA-bd_sf"/>
</dbReference>
<comment type="caution">
    <text evidence="2">The sequence shown here is derived from an EMBL/GenBank/DDBJ whole genome shotgun (WGS) entry which is preliminary data.</text>
</comment>
<proteinExistence type="predicted"/>
<dbReference type="EMBL" id="NSGH01000009">
    <property type="protein sequence ID" value="PBB05743.1"/>
    <property type="molecule type" value="Genomic_DNA"/>
</dbReference>
<sequence>MSIKQPQPTNNNYPFQVDEHYALSLNSMNRVYTKHPDFKPGMKLIYELLFDYYNPHYGYAFPTIPQLERDSMLGNATVKRHLRALEKLDLIERRKSPTHGNNVYVVKKPVTTLEGLYAKFPEIQTDVEKRLEKIEAGAKSDKERLSAYRKEAEEPNEGEEGAEEPVFSITIEGDDDPEGWEF</sequence>
<dbReference type="RefSeq" id="WP_095821973.1">
    <property type="nucleotide sequence ID" value="NZ_NSGH01000009.1"/>
</dbReference>
<feature type="region of interest" description="Disordered" evidence="1">
    <location>
        <begin position="139"/>
        <end position="182"/>
    </location>
</feature>
<dbReference type="Pfam" id="PF13730">
    <property type="entry name" value="HTH_36"/>
    <property type="match status" value="1"/>
</dbReference>
<keyword evidence="3" id="KW-1185">Reference proteome</keyword>